<feature type="region of interest" description="Disordered" evidence="2">
    <location>
        <begin position="1"/>
        <end position="39"/>
    </location>
</feature>
<gene>
    <name evidence="3" type="ORF">S06H3_01427</name>
</gene>
<comment type="caution">
    <text evidence="3">The sequence shown here is derived from an EMBL/GenBank/DDBJ whole genome shotgun (WGS) entry which is preliminary data.</text>
</comment>
<dbReference type="AlphaFoldDB" id="X1JRB8"/>
<feature type="coiled-coil region" evidence="1">
    <location>
        <begin position="43"/>
        <end position="73"/>
    </location>
</feature>
<organism evidence="3">
    <name type="scientific">marine sediment metagenome</name>
    <dbReference type="NCBI Taxonomy" id="412755"/>
    <lineage>
        <taxon>unclassified sequences</taxon>
        <taxon>metagenomes</taxon>
        <taxon>ecological metagenomes</taxon>
    </lineage>
</organism>
<feature type="region of interest" description="Disordered" evidence="2">
    <location>
        <begin position="229"/>
        <end position="248"/>
    </location>
</feature>
<evidence type="ECO:0000256" key="2">
    <source>
        <dbReference type="SAM" id="MobiDB-lite"/>
    </source>
</evidence>
<dbReference type="EMBL" id="BARV01000356">
    <property type="protein sequence ID" value="GAH97291.1"/>
    <property type="molecule type" value="Genomic_DNA"/>
</dbReference>
<evidence type="ECO:0000313" key="3">
    <source>
        <dbReference type="EMBL" id="GAH97291.1"/>
    </source>
</evidence>
<evidence type="ECO:0000256" key="1">
    <source>
        <dbReference type="SAM" id="Coils"/>
    </source>
</evidence>
<name>X1JRB8_9ZZZZ</name>
<sequence length="248" mass="26416">MPNMPDEKDPKQQETQKPKKELKKPAEQKLKEPETGFSMKDFLTQSEVRMTQIELTLAELKKAAIRSAQLEEKVGIILQELGAAPANETPPPGTVPPVATGIPGEHSSEVVPGGPIAPPTAPPSGVPVAIPTGRPVAPATQRPPAKGIVGRLLQNDEFIQRIVSRFLEQLVGHGASPPSSLDALLKPIEVVERWRAAGKKDLLDSLSYFGGVARALKGLPVEILEKTPEVLPPLGTSPPEKPEGTGHA</sequence>
<accession>X1JRB8</accession>
<keyword evidence="1" id="KW-0175">Coiled coil</keyword>
<reference evidence="3" key="1">
    <citation type="journal article" date="2014" name="Front. Microbiol.">
        <title>High frequency of phylogenetically diverse reductive dehalogenase-homologous genes in deep subseafloor sedimentary metagenomes.</title>
        <authorList>
            <person name="Kawai M."/>
            <person name="Futagami T."/>
            <person name="Toyoda A."/>
            <person name="Takaki Y."/>
            <person name="Nishi S."/>
            <person name="Hori S."/>
            <person name="Arai W."/>
            <person name="Tsubouchi T."/>
            <person name="Morono Y."/>
            <person name="Uchiyama I."/>
            <person name="Ito T."/>
            <person name="Fujiyama A."/>
            <person name="Inagaki F."/>
            <person name="Takami H."/>
        </authorList>
    </citation>
    <scope>NUCLEOTIDE SEQUENCE</scope>
    <source>
        <strain evidence="3">Expedition CK06-06</strain>
    </source>
</reference>
<protein>
    <submittedName>
        <fullName evidence="3">Uncharacterized protein</fullName>
    </submittedName>
</protein>
<feature type="compositionally biased region" description="Basic and acidic residues" evidence="2">
    <location>
        <begin position="1"/>
        <end position="34"/>
    </location>
</feature>
<proteinExistence type="predicted"/>